<dbReference type="EMBL" id="CP021083">
    <property type="protein sequence ID" value="ASN82840.1"/>
    <property type="molecule type" value="Genomic_DNA"/>
</dbReference>
<dbReference type="Pfam" id="PF00440">
    <property type="entry name" value="TetR_N"/>
    <property type="match status" value="1"/>
</dbReference>
<evidence type="ECO:0000313" key="3">
    <source>
        <dbReference type="EMBL" id="ASN82840.1"/>
    </source>
</evidence>
<evidence type="ECO:0000313" key="4">
    <source>
        <dbReference type="Proteomes" id="UP000259030"/>
    </source>
</evidence>
<dbReference type="GO" id="GO:0003677">
    <property type="term" value="F:DNA binding"/>
    <property type="evidence" value="ECO:0007669"/>
    <property type="project" value="UniProtKB-KW"/>
</dbReference>
<keyword evidence="4" id="KW-1185">Reference proteome</keyword>
<dbReference type="Gene3D" id="1.10.357.10">
    <property type="entry name" value="Tetracycline Repressor, domain 2"/>
    <property type="match status" value="1"/>
</dbReference>
<evidence type="ECO:0000259" key="2">
    <source>
        <dbReference type="Pfam" id="PF00440"/>
    </source>
</evidence>
<organism evidence="3 4">
    <name type="scientific">Deinococcus ficus</name>
    <dbReference type="NCBI Taxonomy" id="317577"/>
    <lineage>
        <taxon>Bacteria</taxon>
        <taxon>Thermotogati</taxon>
        <taxon>Deinococcota</taxon>
        <taxon>Deinococci</taxon>
        <taxon>Deinococcales</taxon>
        <taxon>Deinococcaceae</taxon>
        <taxon>Deinococcus</taxon>
    </lineage>
</organism>
<dbReference type="InterPro" id="IPR009057">
    <property type="entry name" value="Homeodomain-like_sf"/>
</dbReference>
<dbReference type="InterPro" id="IPR001647">
    <property type="entry name" value="HTH_TetR"/>
</dbReference>
<protein>
    <recommendedName>
        <fullName evidence="2">HTH tetR-type domain-containing protein</fullName>
    </recommendedName>
</protein>
<proteinExistence type="predicted"/>
<feature type="domain" description="HTH tetR-type" evidence="2">
    <location>
        <begin position="26"/>
        <end position="62"/>
    </location>
</feature>
<keyword evidence="1" id="KW-0238">DNA-binding</keyword>
<dbReference type="STRING" id="317577.GCA_000419625_03418"/>
<sequence length="195" mass="21978">MSCSLPYHTVWYAPAVSRRTKQDWLRGGFEVLTHQGSDALTVENLVTHMRVTKGSFYHHFGSLAQFRTELIAFLERSGFSDVIDTIPTHLPAAQQLALITADLSRRDPVYDKAVRLWGERDPEAAALVARVDAARLTYLTALFTDLTGHPDQGQLFARLAYAFYLGTAQIQPRIMGQEYSDMIALLTRLLPQERP</sequence>
<name>A0A221T1U4_9DEIO</name>
<dbReference type="Proteomes" id="UP000259030">
    <property type="component" value="Plasmid pDFI2"/>
</dbReference>
<gene>
    <name evidence="3" type="ORF">DFI_16735</name>
</gene>
<dbReference type="SUPFAM" id="SSF46689">
    <property type="entry name" value="Homeodomain-like"/>
    <property type="match status" value="1"/>
</dbReference>
<dbReference type="KEGG" id="dfc:DFI_16735"/>
<geneLocation type="plasmid" evidence="4">
    <name>pdfi2</name>
</geneLocation>
<accession>A0A221T1U4</accession>
<evidence type="ECO:0000256" key="1">
    <source>
        <dbReference type="ARBA" id="ARBA00023125"/>
    </source>
</evidence>
<reference evidence="3 4" key="1">
    <citation type="submission" date="2017-05" db="EMBL/GenBank/DDBJ databases">
        <title>The complete genome sequence of Deinococcus ficus isolated from the rhizosphere of the Ficus religiosa L. in Taiwan.</title>
        <authorList>
            <person name="Wu K.-M."/>
            <person name="Liao T.-L."/>
            <person name="Liu Y.-M."/>
            <person name="Young C.-C."/>
            <person name="Tsai S.-F."/>
        </authorList>
    </citation>
    <scope>NUCLEOTIDE SEQUENCE [LARGE SCALE GENOMIC DNA]</scope>
    <source>
        <strain evidence="3 4">CC-FR2-10</strain>
        <plasmid evidence="4">pdfi2</plasmid>
    </source>
</reference>
<keyword evidence="3" id="KW-0614">Plasmid</keyword>
<dbReference type="AlphaFoldDB" id="A0A221T1U4"/>